<dbReference type="EMBL" id="CP001841">
    <property type="protein sequence ID" value="AEF80160.1"/>
    <property type="molecule type" value="Genomic_DNA"/>
</dbReference>
<dbReference type="RefSeq" id="WP_015710364.1">
    <property type="nucleotide sequence ID" value="NC_015577.1"/>
</dbReference>
<dbReference type="OrthoDB" id="305766at2"/>
<sequence>MPNVRIKDVAKHAGVSEATITRVVNNKGYVAEKTRKKVLKSIEILEYIPNRMASALKSRRTGIIGNVLPLSLDNPFFSKIAVSLKNAALKYDYQILPMYHEQDKKLEDRLLQEAISRMAEGIIFTADIQSSPKAISEVLNKQIPVIMIERPLKMNGVDKVLLDDFSGSIAATEKFLEFGHKAIGFIGKELRSNSVEINRFSGYKHALEKNGVLVDEKLTVLVNNYTVENGYDAMKQIIRRSGRKKPTACLIASDTLVCGALQYLYDARLRVPEDISIIGYDNTLSTLCSPPITSVALPYDEIGSVAISLFLERREQNRNFDKTIQLSPYLLDRGSVLDLRKSKGRSSNKVSRG</sequence>
<dbReference type="PANTHER" id="PTHR30146:SF149">
    <property type="entry name" value="HTH-TYPE TRANSCRIPTIONAL REGULATOR EBGR"/>
    <property type="match status" value="1"/>
</dbReference>
<dbReference type="AlphaFoldDB" id="F5YD99"/>
<dbReference type="SUPFAM" id="SSF47413">
    <property type="entry name" value="lambda repressor-like DNA-binding domains"/>
    <property type="match status" value="1"/>
</dbReference>
<dbReference type="InParanoid" id="F5YD99"/>
<dbReference type="FunCoup" id="F5YD99">
    <property type="interactions" value="66"/>
</dbReference>
<dbReference type="InterPro" id="IPR010982">
    <property type="entry name" value="Lambda_DNA-bd_dom_sf"/>
</dbReference>
<dbReference type="InterPro" id="IPR000843">
    <property type="entry name" value="HTH_LacI"/>
</dbReference>
<name>F5YD99_LEAAZ</name>
<evidence type="ECO:0000259" key="4">
    <source>
        <dbReference type="PROSITE" id="PS50932"/>
    </source>
</evidence>
<dbReference type="InterPro" id="IPR028082">
    <property type="entry name" value="Peripla_BP_I"/>
</dbReference>
<dbReference type="Gene3D" id="1.10.260.40">
    <property type="entry name" value="lambda repressor-like DNA-binding domains"/>
    <property type="match status" value="1"/>
</dbReference>
<dbReference type="Pfam" id="PF00356">
    <property type="entry name" value="LacI"/>
    <property type="match status" value="1"/>
</dbReference>
<reference evidence="5 6" key="2">
    <citation type="journal article" date="2011" name="ISME J.">
        <title>RNA-seq reveals cooperative metabolic interactions between two termite-gut spirochete species in co-culture.</title>
        <authorList>
            <person name="Rosenthal A.Z."/>
            <person name="Matson E.G."/>
            <person name="Eldar A."/>
            <person name="Leadbetter J.R."/>
        </authorList>
    </citation>
    <scope>NUCLEOTIDE SEQUENCE [LARGE SCALE GENOMIC DNA]</scope>
    <source>
        <strain evidence="6">ATCC BAA-888 / DSM 13862 / ZAS-9</strain>
    </source>
</reference>
<dbReference type="PROSITE" id="PS00356">
    <property type="entry name" value="HTH_LACI_1"/>
    <property type="match status" value="1"/>
</dbReference>
<dbReference type="GO" id="GO:0000976">
    <property type="term" value="F:transcription cis-regulatory region binding"/>
    <property type="evidence" value="ECO:0007669"/>
    <property type="project" value="TreeGrafter"/>
</dbReference>
<dbReference type="SMART" id="SM00354">
    <property type="entry name" value="HTH_LACI"/>
    <property type="match status" value="1"/>
</dbReference>
<dbReference type="PANTHER" id="PTHR30146">
    <property type="entry name" value="LACI-RELATED TRANSCRIPTIONAL REPRESSOR"/>
    <property type="match status" value="1"/>
</dbReference>
<gene>
    <name evidence="5" type="ordered locus">TREAZ_1658</name>
</gene>
<evidence type="ECO:0000313" key="5">
    <source>
        <dbReference type="EMBL" id="AEF80160.1"/>
    </source>
</evidence>
<evidence type="ECO:0000256" key="2">
    <source>
        <dbReference type="ARBA" id="ARBA00023125"/>
    </source>
</evidence>
<organism evidence="5 6">
    <name type="scientific">Leadbettera azotonutricia (strain ATCC BAA-888 / DSM 13862 / ZAS-9)</name>
    <name type="common">Treponema azotonutricium</name>
    <dbReference type="NCBI Taxonomy" id="545695"/>
    <lineage>
        <taxon>Bacteria</taxon>
        <taxon>Pseudomonadati</taxon>
        <taxon>Spirochaetota</taxon>
        <taxon>Spirochaetia</taxon>
        <taxon>Spirochaetales</taxon>
        <taxon>Breznakiellaceae</taxon>
        <taxon>Leadbettera</taxon>
    </lineage>
</organism>
<feature type="domain" description="HTH lacI-type" evidence="4">
    <location>
        <begin position="4"/>
        <end position="58"/>
    </location>
</feature>
<dbReference type="KEGG" id="taz:TREAZ_1658"/>
<keyword evidence="3" id="KW-0804">Transcription</keyword>
<keyword evidence="2" id="KW-0238">DNA-binding</keyword>
<evidence type="ECO:0000256" key="3">
    <source>
        <dbReference type="ARBA" id="ARBA00023163"/>
    </source>
</evidence>
<dbReference type="PRINTS" id="PR00036">
    <property type="entry name" value="HTHLACI"/>
</dbReference>
<evidence type="ECO:0000256" key="1">
    <source>
        <dbReference type="ARBA" id="ARBA00023015"/>
    </source>
</evidence>
<keyword evidence="6" id="KW-1185">Reference proteome</keyword>
<dbReference type="eggNOG" id="COG1609">
    <property type="taxonomic scope" value="Bacteria"/>
</dbReference>
<reference evidence="6" key="1">
    <citation type="submission" date="2009-12" db="EMBL/GenBank/DDBJ databases">
        <title>Complete sequence of Treponema azotonutricium strain ZAS-9.</title>
        <authorList>
            <person name="Tetu S.G."/>
            <person name="Matson E."/>
            <person name="Ren Q."/>
            <person name="Seshadri R."/>
            <person name="Elbourne L."/>
            <person name="Hassan K.A."/>
            <person name="Durkin A."/>
            <person name="Radune D."/>
            <person name="Mohamoud Y."/>
            <person name="Shay R."/>
            <person name="Jin S."/>
            <person name="Zhang X."/>
            <person name="Lucey K."/>
            <person name="Ballor N.R."/>
            <person name="Ottesen E."/>
            <person name="Rosenthal R."/>
            <person name="Allen A."/>
            <person name="Leadbetter J.R."/>
            <person name="Paulsen I.T."/>
        </authorList>
    </citation>
    <scope>NUCLEOTIDE SEQUENCE [LARGE SCALE GENOMIC DNA]</scope>
    <source>
        <strain evidence="6">ATCC BAA-888 / DSM 13862 / ZAS-9</strain>
    </source>
</reference>
<proteinExistence type="predicted"/>
<evidence type="ECO:0000313" key="6">
    <source>
        <dbReference type="Proteomes" id="UP000009222"/>
    </source>
</evidence>
<dbReference type="HOGENOM" id="CLU_037628_6_1_12"/>
<dbReference type="SUPFAM" id="SSF53822">
    <property type="entry name" value="Periplasmic binding protein-like I"/>
    <property type="match status" value="1"/>
</dbReference>
<dbReference type="Pfam" id="PF13377">
    <property type="entry name" value="Peripla_BP_3"/>
    <property type="match status" value="1"/>
</dbReference>
<keyword evidence="1" id="KW-0805">Transcription regulation</keyword>
<dbReference type="GO" id="GO:0003700">
    <property type="term" value="F:DNA-binding transcription factor activity"/>
    <property type="evidence" value="ECO:0007669"/>
    <property type="project" value="TreeGrafter"/>
</dbReference>
<dbReference type="Proteomes" id="UP000009222">
    <property type="component" value="Chromosome"/>
</dbReference>
<dbReference type="CDD" id="cd06267">
    <property type="entry name" value="PBP1_LacI_sugar_binding-like"/>
    <property type="match status" value="1"/>
</dbReference>
<dbReference type="InterPro" id="IPR046335">
    <property type="entry name" value="LacI/GalR-like_sensor"/>
</dbReference>
<dbReference type="PROSITE" id="PS50932">
    <property type="entry name" value="HTH_LACI_2"/>
    <property type="match status" value="1"/>
</dbReference>
<dbReference type="STRING" id="545695.TREAZ_1658"/>
<dbReference type="Gene3D" id="3.40.50.2300">
    <property type="match status" value="2"/>
</dbReference>
<protein>
    <submittedName>
        <fullName evidence="5">Transcriptional regulator</fullName>
    </submittedName>
</protein>
<dbReference type="CDD" id="cd01392">
    <property type="entry name" value="HTH_LacI"/>
    <property type="match status" value="1"/>
</dbReference>
<accession>F5YD99</accession>